<dbReference type="GO" id="GO:0004851">
    <property type="term" value="F:uroporphyrin-III C-methyltransferase activity"/>
    <property type="evidence" value="ECO:0007669"/>
    <property type="project" value="UniProtKB-EC"/>
</dbReference>
<keyword evidence="10" id="KW-0627">Porphyrin biosynthesis</keyword>
<evidence type="ECO:0000256" key="7">
    <source>
        <dbReference type="ARBA" id="ARBA00023002"/>
    </source>
</evidence>
<protein>
    <submittedName>
        <fullName evidence="16">Uroporphyrin-III C-methyltransferase/precorrin-2 dehydrogenase/sirohydrochlorin ferrochelatase</fullName>
        <ecNumber evidence="16">1.3.1.76</ecNumber>
        <ecNumber evidence="16">2.1.1.107</ecNumber>
        <ecNumber evidence="16">4.99.1.4</ecNumber>
    </submittedName>
</protein>
<comment type="catalytic activity">
    <reaction evidence="13">
        <text>precorrin-2 + NAD(+) = sirohydrochlorin + NADH + 2 H(+)</text>
        <dbReference type="Rhea" id="RHEA:15613"/>
        <dbReference type="ChEBI" id="CHEBI:15378"/>
        <dbReference type="ChEBI" id="CHEBI:57540"/>
        <dbReference type="ChEBI" id="CHEBI:57945"/>
        <dbReference type="ChEBI" id="CHEBI:58351"/>
        <dbReference type="ChEBI" id="CHEBI:58827"/>
        <dbReference type="EC" id="1.3.1.76"/>
    </reaction>
</comment>
<dbReference type="SUPFAM" id="SSF51735">
    <property type="entry name" value="NAD(P)-binding Rossmann-fold domains"/>
    <property type="match status" value="1"/>
</dbReference>
<dbReference type="EC" id="2.1.1.107" evidence="16"/>
<keyword evidence="5 16" id="KW-0808">Transferase</keyword>
<feature type="domain" description="Tetrapyrrole methylase" evidence="14">
    <location>
        <begin position="245"/>
        <end position="457"/>
    </location>
</feature>
<dbReference type="Pfam" id="PF13241">
    <property type="entry name" value="NAD_binding_7"/>
    <property type="match status" value="1"/>
</dbReference>
<feature type="domain" description="Sirohaem synthase dimerisation" evidence="15">
    <location>
        <begin position="181"/>
        <end position="219"/>
    </location>
</feature>
<dbReference type="EC" id="1.3.1.76" evidence="16"/>
<dbReference type="Proteomes" id="UP001549031">
    <property type="component" value="Unassembled WGS sequence"/>
</dbReference>
<proteinExistence type="inferred from homology"/>
<dbReference type="NCBIfam" id="NF007922">
    <property type="entry name" value="PRK10637.1"/>
    <property type="match status" value="1"/>
</dbReference>
<dbReference type="SUPFAM" id="SSF75615">
    <property type="entry name" value="Siroheme synthase middle domains-like"/>
    <property type="match status" value="1"/>
</dbReference>
<dbReference type="EC" id="4.99.1.4" evidence="16"/>
<organism evidence="16 17">
    <name type="scientific">Pseudorhizobium tarimense</name>
    <dbReference type="NCBI Taxonomy" id="1079109"/>
    <lineage>
        <taxon>Bacteria</taxon>
        <taxon>Pseudomonadati</taxon>
        <taxon>Pseudomonadota</taxon>
        <taxon>Alphaproteobacteria</taxon>
        <taxon>Hyphomicrobiales</taxon>
        <taxon>Rhizobiaceae</taxon>
        <taxon>Rhizobium/Agrobacterium group</taxon>
        <taxon>Pseudorhizobium</taxon>
    </lineage>
</organism>
<keyword evidence="9 16" id="KW-0456">Lyase</keyword>
<dbReference type="PANTHER" id="PTHR45790">
    <property type="entry name" value="SIROHEME SYNTHASE-RELATED"/>
    <property type="match status" value="1"/>
</dbReference>
<dbReference type="NCBIfam" id="TIGR01469">
    <property type="entry name" value="cobA_cysG_Cterm"/>
    <property type="match status" value="1"/>
</dbReference>
<dbReference type="Pfam" id="PF00590">
    <property type="entry name" value="TP_methylase"/>
    <property type="match status" value="1"/>
</dbReference>
<dbReference type="InterPro" id="IPR050161">
    <property type="entry name" value="Siro_Cobalamin_biosynth"/>
</dbReference>
<evidence type="ECO:0000256" key="2">
    <source>
        <dbReference type="ARBA" id="ARBA00005879"/>
    </source>
</evidence>
<evidence type="ECO:0000256" key="11">
    <source>
        <dbReference type="ARBA" id="ARBA00023268"/>
    </source>
</evidence>
<evidence type="ECO:0000259" key="15">
    <source>
        <dbReference type="Pfam" id="PF10414"/>
    </source>
</evidence>
<dbReference type="InterPro" id="IPR014777">
    <property type="entry name" value="4pyrrole_Mease_sub1"/>
</dbReference>
<dbReference type="InterPro" id="IPR003043">
    <property type="entry name" value="Uropor_MeTrfase_CS"/>
</dbReference>
<evidence type="ECO:0000256" key="12">
    <source>
        <dbReference type="ARBA" id="ARBA00025705"/>
    </source>
</evidence>
<keyword evidence="8" id="KW-0520">NAD</keyword>
<evidence type="ECO:0000256" key="4">
    <source>
        <dbReference type="ARBA" id="ARBA00022603"/>
    </source>
</evidence>
<dbReference type="InterPro" id="IPR006367">
    <property type="entry name" value="Sirohaem_synthase_N"/>
</dbReference>
<evidence type="ECO:0000256" key="3">
    <source>
        <dbReference type="ARBA" id="ARBA00022573"/>
    </source>
</evidence>
<evidence type="ECO:0000256" key="8">
    <source>
        <dbReference type="ARBA" id="ARBA00023027"/>
    </source>
</evidence>
<dbReference type="PANTHER" id="PTHR45790:SF3">
    <property type="entry name" value="S-ADENOSYL-L-METHIONINE-DEPENDENT UROPORPHYRINOGEN III METHYLTRANSFERASE, CHLOROPLASTIC"/>
    <property type="match status" value="1"/>
</dbReference>
<dbReference type="Gene3D" id="3.30.160.110">
    <property type="entry name" value="Siroheme synthase, domain 2"/>
    <property type="match status" value="1"/>
</dbReference>
<dbReference type="Gene3D" id="3.40.50.720">
    <property type="entry name" value="NAD(P)-binding Rossmann-like Domain"/>
    <property type="match status" value="1"/>
</dbReference>
<comment type="pathway">
    <text evidence="12">Porphyrin-containing compound metabolism; siroheme biosynthesis; precorrin-2 from uroporphyrinogen III: step 1/1.</text>
</comment>
<keyword evidence="7 16" id="KW-0560">Oxidoreductase</keyword>
<dbReference type="InterPro" id="IPR035996">
    <property type="entry name" value="4pyrrol_Methylase_sf"/>
</dbReference>
<dbReference type="GO" id="GO:0051266">
    <property type="term" value="F:sirohydrochlorin ferrochelatase activity"/>
    <property type="evidence" value="ECO:0007669"/>
    <property type="project" value="UniProtKB-EC"/>
</dbReference>
<name>A0ABV2HEC0_9HYPH</name>
<keyword evidence="17" id="KW-1185">Reference proteome</keyword>
<dbReference type="InterPro" id="IPR006366">
    <property type="entry name" value="CobA/CysG_C"/>
</dbReference>
<dbReference type="NCBIfam" id="NF004790">
    <property type="entry name" value="PRK06136.1"/>
    <property type="match status" value="1"/>
</dbReference>
<dbReference type="CDD" id="cd11642">
    <property type="entry name" value="SUMT"/>
    <property type="match status" value="1"/>
</dbReference>
<dbReference type="InterPro" id="IPR019478">
    <property type="entry name" value="Sirohaem_synthase_dimer_dom"/>
</dbReference>
<dbReference type="GO" id="GO:0032259">
    <property type="term" value="P:methylation"/>
    <property type="evidence" value="ECO:0007669"/>
    <property type="project" value="UniProtKB-KW"/>
</dbReference>
<dbReference type="InterPro" id="IPR014776">
    <property type="entry name" value="4pyrrole_Mease_sub2"/>
</dbReference>
<dbReference type="PROSITE" id="PS00839">
    <property type="entry name" value="SUMT_1"/>
    <property type="match status" value="1"/>
</dbReference>
<evidence type="ECO:0000313" key="17">
    <source>
        <dbReference type="Proteomes" id="UP001549031"/>
    </source>
</evidence>
<comment type="pathway">
    <text evidence="1">Porphyrin-containing compound metabolism; siroheme biosynthesis; sirohydrochlorin from precorrin-2: step 1/1.</text>
</comment>
<evidence type="ECO:0000256" key="1">
    <source>
        <dbReference type="ARBA" id="ARBA00005010"/>
    </source>
</evidence>
<reference evidence="16 17" key="1">
    <citation type="submission" date="2024-06" db="EMBL/GenBank/DDBJ databases">
        <title>Genomic Encyclopedia of Type Strains, Phase IV (KMG-IV): sequencing the most valuable type-strain genomes for metagenomic binning, comparative biology and taxonomic classification.</title>
        <authorList>
            <person name="Goeker M."/>
        </authorList>
    </citation>
    <scope>NUCLEOTIDE SEQUENCE [LARGE SCALE GENOMIC DNA]</scope>
    <source>
        <strain evidence="16 17">DSM 105042</strain>
    </source>
</reference>
<keyword evidence="3" id="KW-0169">Cobalamin biosynthesis</keyword>
<evidence type="ECO:0000259" key="14">
    <source>
        <dbReference type="Pfam" id="PF00590"/>
    </source>
</evidence>
<dbReference type="Gene3D" id="3.30.950.10">
    <property type="entry name" value="Methyltransferase, Cobalt-precorrin-4 Transmethylase, Domain 2"/>
    <property type="match status" value="1"/>
</dbReference>
<evidence type="ECO:0000256" key="10">
    <source>
        <dbReference type="ARBA" id="ARBA00023244"/>
    </source>
</evidence>
<sequence>MTDPDLRERRVADRKAARIEALAKLPVFWDLMGKRVVMAGGSDAAAWKSELLHACGAEVHVFAPQEAVSDTFRRLLEQDAEPEPGGGYVHHDRCWGIDIFAGAAIAIADCDEEAEAQAFFCAARAAGVPVNVIDKPALCQFQFGSIVNRSPVVVAVSTDGAAPILAQAIRRCIETLLPPSLKAWSRLAQSIRESINSQLSGLARRKFWEDFVDEALAQNDDPDVAAAERLVALAATAGARPATGRVTLVGAGPGDAEYLTLKAVRALQAADVILFDDLVSDEVLELARREAKRLLVGKRGGRESCRQDEINQMMIDLAKAGKNVVRLKSGDPAIFGRAGEELAVLARHGIASQVVPGITAASAMASRLGVSLTHRDHAQAVRFVTGHARDGRLPDTLDWKALADAATTTVFYMGGRTAGEIRERLLYRGMDPATPAVIVSSVSRAGERRWRGSVEELHIGIAEIGFEDPVLVGIGQVFRAVAVAGEHPGTPFDLRAAADTTKRLASNLS</sequence>
<evidence type="ECO:0000256" key="5">
    <source>
        <dbReference type="ARBA" id="ARBA00022679"/>
    </source>
</evidence>
<keyword evidence="4 16" id="KW-0489">Methyltransferase</keyword>
<gene>
    <name evidence="16" type="ORF">ABID21_004891</name>
</gene>
<dbReference type="InterPro" id="IPR036291">
    <property type="entry name" value="NAD(P)-bd_dom_sf"/>
</dbReference>
<keyword evidence="6" id="KW-0949">S-adenosyl-L-methionine</keyword>
<evidence type="ECO:0000313" key="16">
    <source>
        <dbReference type="EMBL" id="MET3588752.1"/>
    </source>
</evidence>
<dbReference type="PIRSF" id="PIRSF036426">
    <property type="entry name" value="Sirohaem_synth"/>
    <property type="match status" value="1"/>
</dbReference>
<dbReference type="RefSeq" id="WP_247246378.1">
    <property type="nucleotide sequence ID" value="NZ_JALJRA010000032.1"/>
</dbReference>
<comment type="similarity">
    <text evidence="2">Belongs to the precorrin methyltransferase family.</text>
</comment>
<accession>A0ABV2HEC0</accession>
<dbReference type="GO" id="GO:0043115">
    <property type="term" value="F:precorrin-2 dehydrogenase activity"/>
    <property type="evidence" value="ECO:0007669"/>
    <property type="project" value="UniProtKB-EC"/>
</dbReference>
<dbReference type="Pfam" id="PF10414">
    <property type="entry name" value="CysG_dimeriser"/>
    <property type="match status" value="1"/>
</dbReference>
<evidence type="ECO:0000256" key="13">
    <source>
        <dbReference type="ARBA" id="ARBA00047561"/>
    </source>
</evidence>
<evidence type="ECO:0000256" key="9">
    <source>
        <dbReference type="ARBA" id="ARBA00023239"/>
    </source>
</evidence>
<comment type="caution">
    <text evidence="16">The sequence shown here is derived from an EMBL/GenBank/DDBJ whole genome shotgun (WGS) entry which is preliminary data.</text>
</comment>
<evidence type="ECO:0000256" key="6">
    <source>
        <dbReference type="ARBA" id="ARBA00022691"/>
    </source>
</evidence>
<dbReference type="Gene3D" id="3.40.1010.10">
    <property type="entry name" value="Cobalt-precorrin-4 Transmethylase, Domain 1"/>
    <property type="match status" value="1"/>
</dbReference>
<dbReference type="EMBL" id="JBEPLJ010000032">
    <property type="protein sequence ID" value="MET3588752.1"/>
    <property type="molecule type" value="Genomic_DNA"/>
</dbReference>
<dbReference type="InterPro" id="IPR000878">
    <property type="entry name" value="4pyrrol_Mease"/>
</dbReference>
<keyword evidence="11" id="KW-0511">Multifunctional enzyme</keyword>
<dbReference type="InterPro" id="IPR012409">
    <property type="entry name" value="Sirohaem_synth"/>
</dbReference>
<dbReference type="NCBIfam" id="TIGR01470">
    <property type="entry name" value="cysG_Nterm"/>
    <property type="match status" value="1"/>
</dbReference>
<dbReference type="SUPFAM" id="SSF53790">
    <property type="entry name" value="Tetrapyrrole methylase"/>
    <property type="match status" value="1"/>
</dbReference>